<dbReference type="PANTHER" id="PTHR35038:SF8">
    <property type="entry name" value="C-TYPE POLYHEME CYTOCHROME OMCC"/>
    <property type="match status" value="1"/>
</dbReference>
<evidence type="ECO:0000313" key="3">
    <source>
        <dbReference type="EMBL" id="MCM2680688.1"/>
    </source>
</evidence>
<dbReference type="InterPro" id="IPR011990">
    <property type="entry name" value="TPR-like_helical_dom_sf"/>
</dbReference>
<keyword evidence="4" id="KW-1185">Reference proteome</keyword>
<dbReference type="RefSeq" id="WP_251262173.1">
    <property type="nucleotide sequence ID" value="NZ_JAMQGP010000007.1"/>
</dbReference>
<dbReference type="SMART" id="SM00028">
    <property type="entry name" value="TPR"/>
    <property type="match status" value="3"/>
</dbReference>
<dbReference type="PROSITE" id="PS50005">
    <property type="entry name" value="TPR"/>
    <property type="match status" value="1"/>
</dbReference>
<dbReference type="Gene3D" id="1.25.40.10">
    <property type="entry name" value="Tetratricopeptide repeat domain"/>
    <property type="match status" value="1"/>
</dbReference>
<evidence type="ECO:0000256" key="2">
    <source>
        <dbReference type="PROSITE-ProRule" id="PRU00339"/>
    </source>
</evidence>
<protein>
    <submittedName>
        <fullName evidence="3">Uncharacterized protein</fullName>
    </submittedName>
</protein>
<dbReference type="PANTHER" id="PTHR35038">
    <property type="entry name" value="DISSIMILATORY SULFITE REDUCTASE SIRA"/>
    <property type="match status" value="1"/>
</dbReference>
<reference evidence="3 4" key="1">
    <citation type="journal article" date="2013" name="Antonie Van Leeuwenhoek">
        <title>Echinimonas agarilytica gen. nov., sp. nov., a new gammaproteobacterium isolated from the sea urchin Strongylocentrotus intermedius.</title>
        <authorList>
            <person name="Nedashkovskaya O.I."/>
            <person name="Stenkova A.M."/>
            <person name="Zhukova N.V."/>
            <person name="Van Trappen S."/>
            <person name="Lee J.S."/>
            <person name="Kim S.B."/>
        </authorList>
    </citation>
    <scope>NUCLEOTIDE SEQUENCE [LARGE SCALE GENOMIC DNA]</scope>
    <source>
        <strain evidence="3 4">KMM 6351</strain>
    </source>
</reference>
<evidence type="ECO:0000256" key="1">
    <source>
        <dbReference type="ARBA" id="ARBA00022729"/>
    </source>
</evidence>
<keyword evidence="2" id="KW-0802">TPR repeat</keyword>
<dbReference type="AlphaFoldDB" id="A0AA41W8S9"/>
<evidence type="ECO:0000313" key="4">
    <source>
        <dbReference type="Proteomes" id="UP001165393"/>
    </source>
</evidence>
<dbReference type="InterPro" id="IPR019734">
    <property type="entry name" value="TPR_rpt"/>
</dbReference>
<dbReference type="InterPro" id="IPR036280">
    <property type="entry name" value="Multihaem_cyt_sf"/>
</dbReference>
<accession>A0AA41W8S9</accession>
<gene>
    <name evidence="3" type="ORF">NAF29_13555</name>
</gene>
<dbReference type="SUPFAM" id="SSF48452">
    <property type="entry name" value="TPR-like"/>
    <property type="match status" value="1"/>
</dbReference>
<proteinExistence type="predicted"/>
<dbReference type="SUPFAM" id="SSF48695">
    <property type="entry name" value="Multiheme cytochromes"/>
    <property type="match status" value="1"/>
</dbReference>
<comment type="caution">
    <text evidence="3">The sequence shown here is derived from an EMBL/GenBank/DDBJ whole genome shotgun (WGS) entry which is preliminary data.</text>
</comment>
<organism evidence="3 4">
    <name type="scientific">Echinimonas agarilytica</name>
    <dbReference type="NCBI Taxonomy" id="1215918"/>
    <lineage>
        <taxon>Bacteria</taxon>
        <taxon>Pseudomonadati</taxon>
        <taxon>Pseudomonadota</taxon>
        <taxon>Gammaproteobacteria</taxon>
        <taxon>Alteromonadales</taxon>
        <taxon>Echinimonadaceae</taxon>
        <taxon>Echinimonas</taxon>
    </lineage>
</organism>
<feature type="repeat" description="TPR" evidence="2">
    <location>
        <begin position="577"/>
        <end position="610"/>
    </location>
</feature>
<dbReference type="EMBL" id="JAMQGP010000007">
    <property type="protein sequence ID" value="MCM2680688.1"/>
    <property type="molecule type" value="Genomic_DNA"/>
</dbReference>
<keyword evidence="1" id="KW-0732">Signal</keyword>
<sequence length="737" mass="84064">MVLTATLSQAQRIFVVIAKVLVSVFILNNAHASAKTASQLSYKDGFIHTSEHSDCVDCHSSEVMRWHQSDHYQSMALPSSETVIGNFNSKAQHHDHEAYFWTDDGGYIISFIENGKRSTYSVDYVFGYWPLQQYLTLTGGGHYQVIPFAWDDRAENDGGQRWFHMYPNESIEPDNRLHWLMPLQNWNGMCADCHSDRLVRNYDIDSNRFDSRWENINVGCLSCHGDMTAQNQERISHVLQQQNAGYWRFSEGDTTAHWEGEKRDNSAIENCYFCHSLRAPLTDGFEANQGFLNTFQPMLLQSPQYYPNGHIRDEVYVWGSFQQSKMFEAGVNCLDCHDSHSYEIKLPGDGVCLQCHSYDAYGTEKHHHHDAQSDGSKCVDCHMPNSTFMVVDDRRDHSFSVPRPNNSLHFGTPNACTKCHQDKTDEWAAEWSSKWYGKQIQSPSEINFMRLQSGEDIGLKAALLMITDEQLPPIKRASALRLTPHVVAERLNSTQLQPLVASNEPLIRIAAAEASKTIEPLLRSVLVQDLLSDELKAVRVVAADALIDVPVSEAYLVSFNQAFKELVYANQLSAWRGEGWLNQGLLHTRKGELIEAEQSYLSAIEVDPYFPVSYINLTDIYRATLQPSKAQKLYERAITYLPQDSTIRYSFGLHLIRQGQPEKAAEQFELSVKYQLDSEQYIFTWVLTLNALGQLNRGLQVLQLHQQRIPLSPRLVQLGMRMAQQAGNLEAHQWLLK</sequence>
<dbReference type="Gene3D" id="1.10.1130.10">
    <property type="entry name" value="Flavocytochrome C3, Chain A"/>
    <property type="match status" value="2"/>
</dbReference>
<dbReference type="Pfam" id="PF13181">
    <property type="entry name" value="TPR_8"/>
    <property type="match status" value="1"/>
</dbReference>
<name>A0AA41W8S9_9GAMM</name>
<dbReference type="Proteomes" id="UP001165393">
    <property type="component" value="Unassembled WGS sequence"/>
</dbReference>
<dbReference type="InterPro" id="IPR051829">
    <property type="entry name" value="Multiheme_Cytochr_ET"/>
</dbReference>